<keyword evidence="8" id="KW-0391">Immunity</keyword>
<evidence type="ECO:0000256" key="11">
    <source>
        <dbReference type="ARBA" id="ARBA00023242"/>
    </source>
</evidence>
<keyword evidence="10" id="KW-0496">Mitochondrion</keyword>
<comment type="subcellular location">
    <subcellularLocation>
        <location evidence="3">Cytoplasm</location>
    </subcellularLocation>
    <subcellularLocation>
        <location evidence="2">Mitochondrion</location>
    </subcellularLocation>
    <subcellularLocation>
        <location evidence="1">Nucleus</location>
    </subcellularLocation>
</comment>
<dbReference type="EMBL" id="JANPWB010000007">
    <property type="protein sequence ID" value="KAJ1172371.1"/>
    <property type="molecule type" value="Genomic_DNA"/>
</dbReference>
<evidence type="ECO:0000256" key="5">
    <source>
        <dbReference type="ARBA" id="ARBA00019998"/>
    </source>
</evidence>
<evidence type="ECO:0000256" key="8">
    <source>
        <dbReference type="ARBA" id="ARBA00022859"/>
    </source>
</evidence>
<protein>
    <recommendedName>
        <fullName evidence="5">Evolutionarily conserved signaling intermediate in Toll pathway, mitochondrial</fullName>
    </recommendedName>
</protein>
<dbReference type="GO" id="GO:0045087">
    <property type="term" value="P:innate immune response"/>
    <property type="evidence" value="ECO:0007669"/>
    <property type="project" value="UniProtKB-KW"/>
</dbReference>
<dbReference type="AlphaFoldDB" id="A0AAV7T7W4"/>
<keyword evidence="11" id="KW-0539">Nucleus</keyword>
<comment type="caution">
    <text evidence="13">The sequence shown here is derived from an EMBL/GenBank/DDBJ whole genome shotgun (WGS) entry which is preliminary data.</text>
</comment>
<dbReference type="InterPro" id="IPR046448">
    <property type="entry name" value="ECSIT_N"/>
</dbReference>
<gene>
    <name evidence="13" type="ORF">NDU88_004218</name>
</gene>
<evidence type="ECO:0000256" key="3">
    <source>
        <dbReference type="ARBA" id="ARBA00004496"/>
    </source>
</evidence>
<dbReference type="Pfam" id="PF06239">
    <property type="entry name" value="ECSIT_N"/>
    <property type="match status" value="1"/>
</dbReference>
<dbReference type="InterPro" id="IPR010418">
    <property type="entry name" value="ECSIT"/>
</dbReference>
<dbReference type="PANTHER" id="PTHR13113">
    <property type="entry name" value="ECSIT EVOLUTIONARILY CONSERVED SIGNALING INTERMEDIATE IN TOLL PATHWAYS"/>
    <property type="match status" value="1"/>
</dbReference>
<organism evidence="13 14">
    <name type="scientific">Pleurodeles waltl</name>
    <name type="common">Iberian ribbed newt</name>
    <dbReference type="NCBI Taxonomy" id="8319"/>
    <lineage>
        <taxon>Eukaryota</taxon>
        <taxon>Metazoa</taxon>
        <taxon>Chordata</taxon>
        <taxon>Craniata</taxon>
        <taxon>Vertebrata</taxon>
        <taxon>Euteleostomi</taxon>
        <taxon>Amphibia</taxon>
        <taxon>Batrachia</taxon>
        <taxon>Caudata</taxon>
        <taxon>Salamandroidea</taxon>
        <taxon>Salamandridae</taxon>
        <taxon>Pleurodelinae</taxon>
        <taxon>Pleurodeles</taxon>
    </lineage>
</organism>
<dbReference type="SMART" id="SM01284">
    <property type="entry name" value="ECSIT_Cterm"/>
    <property type="match status" value="1"/>
</dbReference>
<keyword evidence="14" id="KW-1185">Reference proteome</keyword>
<dbReference type="InterPro" id="IPR029342">
    <property type="entry name" value="ECIST_C"/>
</dbReference>
<comment type="similarity">
    <text evidence="4">Belongs to the ECSIT family.</text>
</comment>
<feature type="domain" description="ECSIT C-terminal" evidence="12">
    <location>
        <begin position="154"/>
        <end position="279"/>
    </location>
</feature>
<evidence type="ECO:0000256" key="7">
    <source>
        <dbReference type="ARBA" id="ARBA00022588"/>
    </source>
</evidence>
<evidence type="ECO:0000256" key="6">
    <source>
        <dbReference type="ARBA" id="ARBA00022490"/>
    </source>
</evidence>
<dbReference type="GO" id="GO:0007178">
    <property type="term" value="P:cell surface receptor protein serine/threonine kinase signaling pathway"/>
    <property type="evidence" value="ECO:0007669"/>
    <property type="project" value="TreeGrafter"/>
</dbReference>
<dbReference type="Pfam" id="PF14784">
    <property type="entry name" value="ECSIT_C"/>
    <property type="match status" value="1"/>
</dbReference>
<dbReference type="GO" id="GO:0005634">
    <property type="term" value="C:nucleus"/>
    <property type="evidence" value="ECO:0007669"/>
    <property type="project" value="UniProtKB-SubCell"/>
</dbReference>
<reference evidence="13" key="1">
    <citation type="journal article" date="2022" name="bioRxiv">
        <title>Sequencing and chromosome-scale assembly of the giantPleurodeles waltlgenome.</title>
        <authorList>
            <person name="Brown T."/>
            <person name="Elewa A."/>
            <person name="Iarovenko S."/>
            <person name="Subramanian E."/>
            <person name="Araus A.J."/>
            <person name="Petzold A."/>
            <person name="Susuki M."/>
            <person name="Suzuki K.-i.T."/>
            <person name="Hayashi T."/>
            <person name="Toyoda A."/>
            <person name="Oliveira C."/>
            <person name="Osipova E."/>
            <person name="Leigh N.D."/>
            <person name="Simon A."/>
            <person name="Yun M.H."/>
        </authorList>
    </citation>
    <scope>NUCLEOTIDE SEQUENCE</scope>
    <source>
        <strain evidence="13">20211129_DDA</strain>
        <tissue evidence="13">Liver</tissue>
    </source>
</reference>
<evidence type="ECO:0000256" key="1">
    <source>
        <dbReference type="ARBA" id="ARBA00004123"/>
    </source>
</evidence>
<evidence type="ECO:0000259" key="12">
    <source>
        <dbReference type="SMART" id="SM01284"/>
    </source>
</evidence>
<dbReference type="Proteomes" id="UP001066276">
    <property type="component" value="Chromosome 4_1"/>
</dbReference>
<evidence type="ECO:0000313" key="14">
    <source>
        <dbReference type="Proteomes" id="UP001066276"/>
    </source>
</evidence>
<evidence type="ECO:0000256" key="4">
    <source>
        <dbReference type="ARBA" id="ARBA00007674"/>
    </source>
</evidence>
<evidence type="ECO:0000256" key="9">
    <source>
        <dbReference type="ARBA" id="ARBA00022946"/>
    </source>
</evidence>
<sequence>MPEFGVERDIAVYNKLLDVFPKEVFVAQNFIQRMFNHYPRQQECAIEVLEQMESYGILPNKDTKFLLLQIFGDRSHPIRKYQRIMYWFPRFKHVNPYPLPTHLPQDSLDLARLSLQRISADPDARSTVYQMSSSEECSEQDEDRKLPYIIGIQSPNQQDLLAQHNPERPVVVEGPFPLWLKAVRVFYYVLRADPLPPEEKREKVLDPERSLYYPMVLDLQLERDLGDDDDFDVNEVDEGPVYAMCMVGSGDQATLARWISGLQETNPVLGHTSVIFRLESGTREIQAASESLEQHTNYEELRRQKMAQ</sequence>
<dbReference type="GO" id="GO:0005739">
    <property type="term" value="C:mitochondrion"/>
    <property type="evidence" value="ECO:0007669"/>
    <property type="project" value="UniProtKB-SubCell"/>
</dbReference>
<keyword evidence="6" id="KW-0963">Cytoplasm</keyword>
<keyword evidence="9" id="KW-0809">Transit peptide</keyword>
<evidence type="ECO:0000313" key="13">
    <source>
        <dbReference type="EMBL" id="KAJ1172371.1"/>
    </source>
</evidence>
<proteinExistence type="inferred from homology"/>
<evidence type="ECO:0000256" key="2">
    <source>
        <dbReference type="ARBA" id="ARBA00004173"/>
    </source>
</evidence>
<evidence type="ECO:0000256" key="10">
    <source>
        <dbReference type="ARBA" id="ARBA00023128"/>
    </source>
</evidence>
<dbReference type="PANTHER" id="PTHR13113:SF1">
    <property type="entry name" value="EVOLUTIONARILY CONSERVED SIGNALING INTERMEDIATE IN TOLL PATHWAY, MITOCHONDRIAL"/>
    <property type="match status" value="1"/>
</dbReference>
<keyword evidence="7" id="KW-0399">Innate immunity</keyword>
<accession>A0AAV7T7W4</accession>
<name>A0AAV7T7W4_PLEWA</name>